<dbReference type="PANTHER" id="PTHR43880:SF56">
    <property type="entry name" value="ALCOHOL DEHYDROGENASE-LIKE 4"/>
    <property type="match status" value="1"/>
</dbReference>
<evidence type="ECO:0000259" key="9">
    <source>
        <dbReference type="Pfam" id="PF00107"/>
    </source>
</evidence>
<dbReference type="GO" id="GO:0008270">
    <property type="term" value="F:zinc ion binding"/>
    <property type="evidence" value="ECO:0007669"/>
    <property type="project" value="InterPro"/>
</dbReference>
<keyword evidence="7" id="KW-0520">NAD</keyword>
<keyword evidence="6" id="KW-0560">Oxidoreductase</keyword>
<dbReference type="InterPro" id="IPR013154">
    <property type="entry name" value="ADH-like_N"/>
</dbReference>
<dbReference type="EMBL" id="EF086647">
    <property type="protein sequence ID" value="ABK25905.1"/>
    <property type="molecule type" value="mRNA"/>
</dbReference>
<dbReference type="GO" id="GO:0051903">
    <property type="term" value="F:S-(hydroxymethyl)glutathione dehydrogenase [NAD(P)+] activity"/>
    <property type="evidence" value="ECO:0007669"/>
    <property type="project" value="TreeGrafter"/>
</dbReference>
<evidence type="ECO:0000313" key="11">
    <source>
        <dbReference type="EMBL" id="ABK25905.1"/>
    </source>
</evidence>
<protein>
    <recommendedName>
        <fullName evidence="12">Enoyl reductase (ER) domain-containing protein</fullName>
    </recommendedName>
</protein>
<feature type="domain" description="Alcohol dehydrogenase-like N-terminal" evidence="10">
    <location>
        <begin position="67"/>
        <end position="191"/>
    </location>
</feature>
<dbReference type="Gene3D" id="3.90.180.10">
    <property type="entry name" value="Medium-chain alcohol dehydrogenases, catalytic domain"/>
    <property type="match status" value="1"/>
</dbReference>
<dbReference type="GO" id="GO:0005829">
    <property type="term" value="C:cytosol"/>
    <property type="evidence" value="ECO:0007669"/>
    <property type="project" value="TreeGrafter"/>
</dbReference>
<evidence type="ECO:0000256" key="3">
    <source>
        <dbReference type="ARBA" id="ARBA00011738"/>
    </source>
</evidence>
<dbReference type="InterPro" id="IPR002328">
    <property type="entry name" value="ADH_Zn_CS"/>
</dbReference>
<evidence type="ECO:0000259" key="10">
    <source>
        <dbReference type="Pfam" id="PF08240"/>
    </source>
</evidence>
<dbReference type="AlphaFoldDB" id="A9NZ44"/>
<dbReference type="Gene3D" id="3.40.50.720">
    <property type="entry name" value="NAD(P)-binding Rossmann-like Domain"/>
    <property type="match status" value="1"/>
</dbReference>
<dbReference type="SUPFAM" id="SSF51735">
    <property type="entry name" value="NAD(P)-binding Rossmann-fold domains"/>
    <property type="match status" value="1"/>
</dbReference>
<dbReference type="InterPro" id="IPR013149">
    <property type="entry name" value="ADH-like_C"/>
</dbReference>
<feature type="domain" description="Alcohol dehydrogenase-like C-terminal" evidence="9">
    <location>
        <begin position="234"/>
        <end position="361"/>
    </location>
</feature>
<keyword evidence="5 8" id="KW-0862">Zinc</keyword>
<comment type="similarity">
    <text evidence="2">Belongs to the zinc-containing alcohol dehydrogenase family. Class-III subfamily.</text>
</comment>
<evidence type="ECO:0008006" key="12">
    <source>
        <dbReference type="Google" id="ProtNLM"/>
    </source>
</evidence>
<dbReference type="Pfam" id="PF00107">
    <property type="entry name" value="ADH_zinc_N"/>
    <property type="match status" value="1"/>
</dbReference>
<dbReference type="Pfam" id="PF08240">
    <property type="entry name" value="ADH_N"/>
    <property type="match status" value="1"/>
</dbReference>
<sequence length="405" mass="43891">MGKMCEESVNHVNQMFPKVDTLSFNGEGCVVPLKTAGKVITCRAAIAWGPKQPLVIEEVQVDPPQAMEVRIKITHTSLCQSDVTFSIHGDESLQAFPCIFGHEGAGIVESVGEGVTDIKEGDHVIPLFIGECGDCACCKSNKTNLCEKFNIVRNDVKEPRFSIRGKAVHHFMNTSTFSEFTVVDSKCVAKINPETPLDKACLFGCGITTGVGAALYTADIEPGSTVAIFGLGTVGLAVAEGARIRGASKIIGVDTNPNKFIKAKALGVTECINPKDHEKPIQEVITEKSEGGVDYSFECIGNTDVLYQAFLATRPALGLTVLLGVDISPRKISLHPIDLFSGRRIVATTFGGVKGKTQLPYLVEMFMNKEIRVEEFITHELPFSEINRAFELLLEGSCLRCVLHL</sequence>
<dbReference type="PANTHER" id="PTHR43880">
    <property type="entry name" value="ALCOHOL DEHYDROGENASE"/>
    <property type="match status" value="1"/>
</dbReference>
<evidence type="ECO:0000256" key="1">
    <source>
        <dbReference type="ARBA" id="ARBA00001947"/>
    </source>
</evidence>
<comment type="cofactor">
    <cofactor evidence="1 8">
        <name>Zn(2+)</name>
        <dbReference type="ChEBI" id="CHEBI:29105"/>
    </cofactor>
</comment>
<dbReference type="FunFam" id="3.40.50.720:FF:000003">
    <property type="entry name" value="S-(hydroxymethyl)glutathione dehydrogenase"/>
    <property type="match status" value="1"/>
</dbReference>
<accession>A9NZ44</accession>
<evidence type="ECO:0000256" key="7">
    <source>
        <dbReference type="ARBA" id="ARBA00023027"/>
    </source>
</evidence>
<evidence type="ECO:0000256" key="5">
    <source>
        <dbReference type="ARBA" id="ARBA00022833"/>
    </source>
</evidence>
<dbReference type="GO" id="GO:0046294">
    <property type="term" value="P:formaldehyde catabolic process"/>
    <property type="evidence" value="ECO:0007669"/>
    <property type="project" value="TreeGrafter"/>
</dbReference>
<evidence type="ECO:0000256" key="8">
    <source>
        <dbReference type="RuleBase" id="RU361277"/>
    </source>
</evidence>
<proteinExistence type="evidence at transcript level"/>
<organism evidence="11">
    <name type="scientific">Picea sitchensis</name>
    <name type="common">Sitka spruce</name>
    <name type="synonym">Pinus sitchensis</name>
    <dbReference type="NCBI Taxonomy" id="3332"/>
    <lineage>
        <taxon>Eukaryota</taxon>
        <taxon>Viridiplantae</taxon>
        <taxon>Streptophyta</taxon>
        <taxon>Embryophyta</taxon>
        <taxon>Tracheophyta</taxon>
        <taxon>Spermatophyta</taxon>
        <taxon>Pinopsida</taxon>
        <taxon>Pinidae</taxon>
        <taxon>Conifers I</taxon>
        <taxon>Pinales</taxon>
        <taxon>Pinaceae</taxon>
        <taxon>Picea</taxon>
    </lineage>
</organism>
<comment type="subunit">
    <text evidence="3">Homodimer.</text>
</comment>
<evidence type="ECO:0000256" key="2">
    <source>
        <dbReference type="ARBA" id="ARBA00010902"/>
    </source>
</evidence>
<dbReference type="CDD" id="cd08301">
    <property type="entry name" value="alcohol_DH_plants"/>
    <property type="match status" value="1"/>
</dbReference>
<name>A9NZ44_PICSI</name>
<dbReference type="InterPro" id="IPR011032">
    <property type="entry name" value="GroES-like_sf"/>
</dbReference>
<dbReference type="FunFam" id="3.90.180.10:FF:000007">
    <property type="entry name" value="Alcohol dehydrogenase 6"/>
    <property type="match status" value="1"/>
</dbReference>
<dbReference type="OMA" id="CIFGHEG"/>
<dbReference type="PROSITE" id="PS00059">
    <property type="entry name" value="ADH_ZINC"/>
    <property type="match status" value="1"/>
</dbReference>
<reference evidence="11" key="1">
    <citation type="journal article" date="2008" name="BMC Genomics">
        <title>A conifer genomics resource of 200,000 spruce (Picea spp.) ESTs and 6,464 high-quality, sequence-finished full-length cDNAs for Sitka spruce (Picea sitchensis).</title>
        <authorList>
            <person name="Ralph S.G."/>
            <person name="Chun H.J."/>
            <person name="Kolosova N."/>
            <person name="Cooper D."/>
            <person name="Oddy C."/>
            <person name="Ritland C.E."/>
            <person name="Kirkpatrick R."/>
            <person name="Moore R."/>
            <person name="Barber S."/>
            <person name="Holt R.A."/>
            <person name="Jones S.J."/>
            <person name="Marra M.A."/>
            <person name="Douglas C.J."/>
            <person name="Ritland K."/>
            <person name="Bohlmann J."/>
        </authorList>
    </citation>
    <scope>NUCLEOTIDE SEQUENCE</scope>
    <source>
        <tissue evidence="11">Green portion of the leader tissue</tissue>
    </source>
</reference>
<dbReference type="InterPro" id="IPR036291">
    <property type="entry name" value="NAD(P)-bd_dom_sf"/>
</dbReference>
<evidence type="ECO:0000256" key="6">
    <source>
        <dbReference type="ARBA" id="ARBA00023002"/>
    </source>
</evidence>
<evidence type="ECO:0000256" key="4">
    <source>
        <dbReference type="ARBA" id="ARBA00022723"/>
    </source>
</evidence>
<keyword evidence="4 8" id="KW-0479">Metal-binding</keyword>
<dbReference type="SUPFAM" id="SSF50129">
    <property type="entry name" value="GroES-like"/>
    <property type="match status" value="2"/>
</dbReference>